<dbReference type="Pfam" id="PF11312">
    <property type="entry name" value="Methyltransf_34"/>
    <property type="match status" value="1"/>
</dbReference>
<dbReference type="EMBL" id="QVQW01000013">
    <property type="protein sequence ID" value="RKU46619.1"/>
    <property type="molecule type" value="Genomic_DNA"/>
</dbReference>
<dbReference type="Proteomes" id="UP000275385">
    <property type="component" value="Unassembled WGS sequence"/>
</dbReference>
<comment type="caution">
    <text evidence="2">The sequence shown here is derived from an EMBL/GenBank/DDBJ whole genome shotgun (WGS) entry which is preliminary data.</text>
</comment>
<evidence type="ECO:0000256" key="1">
    <source>
        <dbReference type="SAM" id="MobiDB-lite"/>
    </source>
</evidence>
<evidence type="ECO:0000313" key="2">
    <source>
        <dbReference type="EMBL" id="RKU46619.1"/>
    </source>
</evidence>
<keyword evidence="3" id="KW-1185">Reference proteome</keyword>
<protein>
    <recommendedName>
        <fullName evidence="4">25S rRNA (Uridine(2843)-N(3))-methyltransferase</fullName>
    </recommendedName>
</protein>
<dbReference type="InterPro" id="IPR021463">
    <property type="entry name" value="Methyltransf_34"/>
</dbReference>
<dbReference type="STRING" id="177199.A0A420YFD0"/>
<dbReference type="AlphaFoldDB" id="A0A420YFD0"/>
<proteinExistence type="predicted"/>
<name>A0A420YFD0_9PEZI</name>
<accession>A0A420YFD0</accession>
<sequence>MPPGGKPRVRAGNRHAEVSDLAYLKIKDSKKEAEKAARREAEQARRREKAADFDLQQATLNIFKHAFSEVLSDGEELGRLLQEVKAALFAREFERAFGSESYLEAYASRWSPTRSLAYEGVLRDVAGHIKHLYVERTEEVVKDEVGGDEEAGMVEAEKQDEAKVEQEVDDTAREVEKITLADTKPDEASPQPPKATTTRHIPLLSIGGGAAELVAFASYLGRNQPSSLPPASGQITLLDSAPWSSVVDKLYAQLTIPPPLPKYASAAIKAANLPLIPPSRLTSSFIQYDVLSLPKDKLAELVGTQPLLLTMLFTLNELFTQAGIGATTKFLLELTAVSPIGTVLLVVDSPGSYSETTVGKSSKKYPMQWLMDKVLSSVDGERKWNKLESNESLWYRLSDGLEYPIQLENMRYQMHVYKLETGDGA</sequence>
<evidence type="ECO:0000313" key="3">
    <source>
        <dbReference type="Proteomes" id="UP000275385"/>
    </source>
</evidence>
<gene>
    <name evidence="2" type="ORF">DL546_007121</name>
</gene>
<evidence type="ECO:0008006" key="4">
    <source>
        <dbReference type="Google" id="ProtNLM"/>
    </source>
</evidence>
<feature type="region of interest" description="Disordered" evidence="1">
    <location>
        <begin position="30"/>
        <end position="50"/>
    </location>
</feature>
<reference evidence="2 3" key="1">
    <citation type="submission" date="2018-08" db="EMBL/GenBank/DDBJ databases">
        <title>Draft genome of the lignicolous fungus Coniochaeta pulveracea.</title>
        <authorList>
            <person name="Borstlap C.J."/>
            <person name="De Witt R.N."/>
            <person name="Botha A."/>
            <person name="Volschenk H."/>
        </authorList>
    </citation>
    <scope>NUCLEOTIDE SEQUENCE [LARGE SCALE GENOMIC DNA]</scope>
    <source>
        <strain evidence="2 3">CAB683</strain>
    </source>
</reference>
<organism evidence="2 3">
    <name type="scientific">Coniochaeta pulveracea</name>
    <dbReference type="NCBI Taxonomy" id="177199"/>
    <lineage>
        <taxon>Eukaryota</taxon>
        <taxon>Fungi</taxon>
        <taxon>Dikarya</taxon>
        <taxon>Ascomycota</taxon>
        <taxon>Pezizomycotina</taxon>
        <taxon>Sordariomycetes</taxon>
        <taxon>Sordariomycetidae</taxon>
        <taxon>Coniochaetales</taxon>
        <taxon>Coniochaetaceae</taxon>
        <taxon>Coniochaeta</taxon>
    </lineage>
</organism>
<dbReference type="OrthoDB" id="6419443at2759"/>